<proteinExistence type="predicted"/>
<dbReference type="STRING" id="3694.A0A2K2BUZ2"/>
<dbReference type="AlphaFoldDB" id="A0A2K2BUZ2"/>
<keyword evidence="2" id="KW-1185">Reference proteome</keyword>
<reference evidence="1 2" key="1">
    <citation type="journal article" date="2006" name="Science">
        <title>The genome of black cottonwood, Populus trichocarpa (Torr. &amp; Gray).</title>
        <authorList>
            <person name="Tuskan G.A."/>
            <person name="Difazio S."/>
            <person name="Jansson S."/>
            <person name="Bohlmann J."/>
            <person name="Grigoriev I."/>
            <person name="Hellsten U."/>
            <person name="Putnam N."/>
            <person name="Ralph S."/>
            <person name="Rombauts S."/>
            <person name="Salamov A."/>
            <person name="Schein J."/>
            <person name="Sterck L."/>
            <person name="Aerts A."/>
            <person name="Bhalerao R.R."/>
            <person name="Bhalerao R.P."/>
            <person name="Blaudez D."/>
            <person name="Boerjan W."/>
            <person name="Brun A."/>
            <person name="Brunner A."/>
            <person name="Busov V."/>
            <person name="Campbell M."/>
            <person name="Carlson J."/>
            <person name="Chalot M."/>
            <person name="Chapman J."/>
            <person name="Chen G.L."/>
            <person name="Cooper D."/>
            <person name="Coutinho P.M."/>
            <person name="Couturier J."/>
            <person name="Covert S."/>
            <person name="Cronk Q."/>
            <person name="Cunningham R."/>
            <person name="Davis J."/>
            <person name="Degroeve S."/>
            <person name="Dejardin A."/>
            <person name="Depamphilis C."/>
            <person name="Detter J."/>
            <person name="Dirks B."/>
            <person name="Dubchak I."/>
            <person name="Duplessis S."/>
            <person name="Ehlting J."/>
            <person name="Ellis B."/>
            <person name="Gendler K."/>
            <person name="Goodstein D."/>
            <person name="Gribskov M."/>
            <person name="Grimwood J."/>
            <person name="Groover A."/>
            <person name="Gunter L."/>
            <person name="Hamberger B."/>
            <person name="Heinze B."/>
            <person name="Helariutta Y."/>
            <person name="Henrissat B."/>
            <person name="Holligan D."/>
            <person name="Holt R."/>
            <person name="Huang W."/>
            <person name="Islam-Faridi N."/>
            <person name="Jones S."/>
            <person name="Jones-Rhoades M."/>
            <person name="Jorgensen R."/>
            <person name="Joshi C."/>
            <person name="Kangasjarvi J."/>
            <person name="Karlsson J."/>
            <person name="Kelleher C."/>
            <person name="Kirkpatrick R."/>
            <person name="Kirst M."/>
            <person name="Kohler A."/>
            <person name="Kalluri U."/>
            <person name="Larimer F."/>
            <person name="Leebens-Mack J."/>
            <person name="Leple J.C."/>
            <person name="Locascio P."/>
            <person name="Lou Y."/>
            <person name="Lucas S."/>
            <person name="Martin F."/>
            <person name="Montanini B."/>
            <person name="Napoli C."/>
            <person name="Nelson D.R."/>
            <person name="Nelson C."/>
            <person name="Nieminen K."/>
            <person name="Nilsson O."/>
            <person name="Pereda V."/>
            <person name="Peter G."/>
            <person name="Philippe R."/>
            <person name="Pilate G."/>
            <person name="Poliakov A."/>
            <person name="Razumovskaya J."/>
            <person name="Richardson P."/>
            <person name="Rinaldi C."/>
            <person name="Ritland K."/>
            <person name="Rouze P."/>
            <person name="Ryaboy D."/>
            <person name="Schmutz J."/>
            <person name="Schrader J."/>
            <person name="Segerman B."/>
            <person name="Shin H."/>
            <person name="Siddiqui A."/>
            <person name="Sterky F."/>
            <person name="Terry A."/>
            <person name="Tsai C.J."/>
            <person name="Uberbacher E."/>
            <person name="Unneberg P."/>
            <person name="Vahala J."/>
            <person name="Wall K."/>
            <person name="Wessler S."/>
            <person name="Yang G."/>
            <person name="Yin T."/>
            <person name="Douglas C."/>
            <person name="Marra M."/>
            <person name="Sandberg G."/>
            <person name="Van de Peer Y."/>
            <person name="Rokhsar D."/>
        </authorList>
    </citation>
    <scope>NUCLEOTIDE SEQUENCE [LARGE SCALE GENOMIC DNA]</scope>
    <source>
        <strain evidence="2">cv. Nisqually</strain>
    </source>
</reference>
<accession>A0A2K2BUZ2</accession>
<sequence>MYRGQHHPKFMLWRTEPKSTAILRVTFREPRKKSQEGSRPDQRHSNKLLFQQLQSYFNQQQPLHVDILLSKQHALELRELISLHLLKLREVVTTYVGLKSGMSKLQKVTLKRKLVRRAKIMLSSNKYVPSPNLNMVNVKVSEEIWTTNQAPPEMNSTGQIQVDMLKNEQTAPS</sequence>
<protein>
    <submittedName>
        <fullName evidence="1">Uncharacterized protein</fullName>
    </submittedName>
</protein>
<evidence type="ECO:0000313" key="2">
    <source>
        <dbReference type="Proteomes" id="UP000006729"/>
    </source>
</evidence>
<evidence type="ECO:0000313" key="1">
    <source>
        <dbReference type="EMBL" id="PNT53594.1"/>
    </source>
</evidence>
<dbReference type="EMBL" id="CM009290">
    <property type="protein sequence ID" value="PNT53594.1"/>
    <property type="molecule type" value="Genomic_DNA"/>
</dbReference>
<organism evidence="1 2">
    <name type="scientific">Populus trichocarpa</name>
    <name type="common">Western balsam poplar</name>
    <name type="synonym">Populus balsamifera subsp. trichocarpa</name>
    <dbReference type="NCBI Taxonomy" id="3694"/>
    <lineage>
        <taxon>Eukaryota</taxon>
        <taxon>Viridiplantae</taxon>
        <taxon>Streptophyta</taxon>
        <taxon>Embryophyta</taxon>
        <taxon>Tracheophyta</taxon>
        <taxon>Spermatophyta</taxon>
        <taxon>Magnoliopsida</taxon>
        <taxon>eudicotyledons</taxon>
        <taxon>Gunneridae</taxon>
        <taxon>Pentapetalae</taxon>
        <taxon>rosids</taxon>
        <taxon>fabids</taxon>
        <taxon>Malpighiales</taxon>
        <taxon>Salicaceae</taxon>
        <taxon>Saliceae</taxon>
        <taxon>Populus</taxon>
    </lineage>
</organism>
<gene>
    <name evidence="1" type="ORF">POPTR_001G093200</name>
</gene>
<name>A0A2K2BUZ2_POPTR</name>
<dbReference type="InParanoid" id="A0A2K2BUZ2"/>
<dbReference type="Proteomes" id="UP000006729">
    <property type="component" value="Chromosome 1"/>
</dbReference>